<dbReference type="Pfam" id="PF13495">
    <property type="entry name" value="Phage_int_SAM_4"/>
    <property type="match status" value="1"/>
</dbReference>
<keyword evidence="1 2" id="KW-0238">DNA-binding</keyword>
<comment type="caution">
    <text evidence="4">The sequence shown here is derived from an EMBL/GenBank/DDBJ whole genome shotgun (WGS) entry which is preliminary data.</text>
</comment>
<dbReference type="RefSeq" id="WP_190562169.1">
    <property type="nucleotide sequence ID" value="NZ_JACJQU010000010.1"/>
</dbReference>
<protein>
    <submittedName>
        <fullName evidence="4">Phage integrase N-terminal SAM-like domain-containing protein</fullName>
    </submittedName>
</protein>
<gene>
    <name evidence="4" type="ORF">H6G06_16890</name>
</gene>
<keyword evidence="5" id="KW-1185">Reference proteome</keyword>
<dbReference type="InterPro" id="IPR004107">
    <property type="entry name" value="Integrase_SAM-like_N"/>
</dbReference>
<evidence type="ECO:0000313" key="4">
    <source>
        <dbReference type="EMBL" id="MBD2295110.1"/>
    </source>
</evidence>
<evidence type="ECO:0000259" key="3">
    <source>
        <dbReference type="PROSITE" id="PS51900"/>
    </source>
</evidence>
<dbReference type="Proteomes" id="UP000662185">
    <property type="component" value="Unassembled WGS sequence"/>
</dbReference>
<dbReference type="SUPFAM" id="SSF47823">
    <property type="entry name" value="lambda integrase-like, N-terminal domain"/>
    <property type="match status" value="1"/>
</dbReference>
<dbReference type="PROSITE" id="PS51900">
    <property type="entry name" value="CB"/>
    <property type="match status" value="1"/>
</dbReference>
<evidence type="ECO:0000313" key="5">
    <source>
        <dbReference type="Proteomes" id="UP000662185"/>
    </source>
</evidence>
<feature type="domain" description="Core-binding (CB)" evidence="3">
    <location>
        <begin position="13"/>
        <end position="102"/>
    </location>
</feature>
<dbReference type="Gene3D" id="1.10.150.130">
    <property type="match status" value="1"/>
</dbReference>
<sequence>MSELEKEVAKIEKYNQEIIDGFKAWLEKENLSAKTIKNHIANIEFFAEYLVYYEPSQQLDEADDQDIYDFLLNYFPRKAMWASESSTKSYMGSFKKFFSYMLETNKISPDIEAEVKDTLKEGKQEFLDAVSD</sequence>
<evidence type="ECO:0000256" key="2">
    <source>
        <dbReference type="PROSITE-ProRule" id="PRU01248"/>
    </source>
</evidence>
<evidence type="ECO:0000256" key="1">
    <source>
        <dbReference type="ARBA" id="ARBA00023125"/>
    </source>
</evidence>
<dbReference type="InterPro" id="IPR010998">
    <property type="entry name" value="Integrase_recombinase_N"/>
</dbReference>
<dbReference type="EMBL" id="JACJQU010000010">
    <property type="protein sequence ID" value="MBD2295110.1"/>
    <property type="molecule type" value="Genomic_DNA"/>
</dbReference>
<name>A0A926WIA8_9NOST</name>
<dbReference type="GO" id="GO:0003677">
    <property type="term" value="F:DNA binding"/>
    <property type="evidence" value="ECO:0007669"/>
    <property type="project" value="UniProtKB-UniRule"/>
</dbReference>
<proteinExistence type="predicted"/>
<reference evidence="5" key="1">
    <citation type="journal article" date="2020" name="ISME J.">
        <title>Comparative genomics reveals insights into cyanobacterial evolution and habitat adaptation.</title>
        <authorList>
            <person name="Chen M.Y."/>
            <person name="Teng W.K."/>
            <person name="Zhao L."/>
            <person name="Hu C.X."/>
            <person name="Zhou Y.K."/>
            <person name="Han B.P."/>
            <person name="Song L.R."/>
            <person name="Shu W.S."/>
        </authorList>
    </citation>
    <scope>NUCLEOTIDE SEQUENCE [LARGE SCALE GENOMIC DNA]</scope>
    <source>
        <strain evidence="5">FACHB-251</strain>
    </source>
</reference>
<organism evidence="4 5">
    <name type="scientific">Anabaena sphaerica FACHB-251</name>
    <dbReference type="NCBI Taxonomy" id="2692883"/>
    <lineage>
        <taxon>Bacteria</taxon>
        <taxon>Bacillati</taxon>
        <taxon>Cyanobacteriota</taxon>
        <taxon>Cyanophyceae</taxon>
        <taxon>Nostocales</taxon>
        <taxon>Nostocaceae</taxon>
        <taxon>Anabaena</taxon>
    </lineage>
</organism>
<dbReference type="AlphaFoldDB" id="A0A926WIA8"/>
<dbReference type="InterPro" id="IPR044068">
    <property type="entry name" value="CB"/>
</dbReference>
<accession>A0A926WIA8</accession>
<dbReference type="GO" id="GO:0015074">
    <property type="term" value="P:DNA integration"/>
    <property type="evidence" value="ECO:0007669"/>
    <property type="project" value="InterPro"/>
</dbReference>